<organism evidence="9 10">
    <name type="scientific">Luteolibacter ambystomatis</name>
    <dbReference type="NCBI Taxonomy" id="2824561"/>
    <lineage>
        <taxon>Bacteria</taxon>
        <taxon>Pseudomonadati</taxon>
        <taxon>Verrucomicrobiota</taxon>
        <taxon>Verrucomicrobiia</taxon>
        <taxon>Verrucomicrobiales</taxon>
        <taxon>Verrucomicrobiaceae</taxon>
        <taxon>Luteolibacter</taxon>
    </lineage>
</organism>
<proteinExistence type="inferred from homology"/>
<comment type="similarity">
    <text evidence="2 7">Belongs to the ExbD/TolR family.</text>
</comment>
<evidence type="ECO:0000256" key="7">
    <source>
        <dbReference type="RuleBase" id="RU003879"/>
    </source>
</evidence>
<dbReference type="PANTHER" id="PTHR30558:SF3">
    <property type="entry name" value="BIOPOLYMER TRANSPORT PROTEIN EXBD-RELATED"/>
    <property type="match status" value="1"/>
</dbReference>
<dbReference type="AlphaFoldDB" id="A0A975PGN6"/>
<evidence type="ECO:0000313" key="10">
    <source>
        <dbReference type="Proteomes" id="UP000676169"/>
    </source>
</evidence>
<dbReference type="PANTHER" id="PTHR30558">
    <property type="entry name" value="EXBD MEMBRANE COMPONENT OF PMF-DRIVEN MACROMOLECULE IMPORT SYSTEM"/>
    <property type="match status" value="1"/>
</dbReference>
<reference evidence="9" key="1">
    <citation type="submission" date="2021-04" db="EMBL/GenBank/DDBJ databases">
        <title>Luteolibacter sp. 32A isolated from the skin of an Anderson's salamander (Ambystoma andersonii).</title>
        <authorList>
            <person name="Spergser J."/>
            <person name="Busse H.-J."/>
        </authorList>
    </citation>
    <scope>NUCLEOTIDE SEQUENCE</scope>
    <source>
        <strain evidence="9">32A</strain>
    </source>
</reference>
<sequence>MKFSSQQPLGPAPLQLASMIDIMLVLLMFFILSYQFAAEERSLEVAVPTVADGAQHNQQRGEILINVKADGTVIVERKNLTRPELTERLTAVSKIYKNQPVRLRGDANCSYQTIVEIIDLCQKAGIWNISFATQLPPKPEN</sequence>
<keyword evidence="4 7" id="KW-0812">Transmembrane</keyword>
<dbReference type="Proteomes" id="UP000676169">
    <property type="component" value="Chromosome"/>
</dbReference>
<dbReference type="RefSeq" id="WP_211634257.1">
    <property type="nucleotide sequence ID" value="NZ_CP073100.1"/>
</dbReference>
<evidence type="ECO:0000256" key="3">
    <source>
        <dbReference type="ARBA" id="ARBA00022475"/>
    </source>
</evidence>
<dbReference type="EMBL" id="CP073100">
    <property type="protein sequence ID" value="QUE52913.1"/>
    <property type="molecule type" value="Genomic_DNA"/>
</dbReference>
<dbReference type="GO" id="GO:0005886">
    <property type="term" value="C:plasma membrane"/>
    <property type="evidence" value="ECO:0007669"/>
    <property type="project" value="UniProtKB-SubCell"/>
</dbReference>
<protein>
    <submittedName>
        <fullName evidence="9">Biopolymer transporter ExbD</fullName>
    </submittedName>
</protein>
<name>A0A975PGN6_9BACT</name>
<dbReference type="GO" id="GO:0015031">
    <property type="term" value="P:protein transport"/>
    <property type="evidence" value="ECO:0007669"/>
    <property type="project" value="UniProtKB-KW"/>
</dbReference>
<dbReference type="InterPro" id="IPR003400">
    <property type="entry name" value="ExbD"/>
</dbReference>
<evidence type="ECO:0000256" key="2">
    <source>
        <dbReference type="ARBA" id="ARBA00005811"/>
    </source>
</evidence>
<evidence type="ECO:0000256" key="5">
    <source>
        <dbReference type="ARBA" id="ARBA00022989"/>
    </source>
</evidence>
<keyword evidence="6 8" id="KW-0472">Membrane</keyword>
<keyword evidence="3" id="KW-1003">Cell membrane</keyword>
<keyword evidence="10" id="KW-1185">Reference proteome</keyword>
<keyword evidence="5 8" id="KW-1133">Transmembrane helix</keyword>
<accession>A0A975PGN6</accession>
<keyword evidence="7" id="KW-0813">Transport</keyword>
<evidence type="ECO:0000313" key="9">
    <source>
        <dbReference type="EMBL" id="QUE52913.1"/>
    </source>
</evidence>
<feature type="transmembrane region" description="Helical" evidence="8">
    <location>
        <begin position="12"/>
        <end position="32"/>
    </location>
</feature>
<dbReference type="KEGG" id="lamb:KBB96_08475"/>
<evidence type="ECO:0000256" key="4">
    <source>
        <dbReference type="ARBA" id="ARBA00022692"/>
    </source>
</evidence>
<evidence type="ECO:0000256" key="6">
    <source>
        <dbReference type="ARBA" id="ARBA00023136"/>
    </source>
</evidence>
<evidence type="ECO:0000256" key="1">
    <source>
        <dbReference type="ARBA" id="ARBA00004162"/>
    </source>
</evidence>
<comment type="subcellular location">
    <subcellularLocation>
        <location evidence="1">Cell membrane</location>
        <topology evidence="1">Single-pass membrane protein</topology>
    </subcellularLocation>
    <subcellularLocation>
        <location evidence="7">Cell membrane</location>
        <topology evidence="7">Single-pass type II membrane protein</topology>
    </subcellularLocation>
</comment>
<gene>
    <name evidence="9" type="ORF">KBB96_08475</name>
</gene>
<evidence type="ECO:0000256" key="8">
    <source>
        <dbReference type="SAM" id="Phobius"/>
    </source>
</evidence>
<dbReference type="GO" id="GO:0022857">
    <property type="term" value="F:transmembrane transporter activity"/>
    <property type="evidence" value="ECO:0007669"/>
    <property type="project" value="InterPro"/>
</dbReference>
<keyword evidence="7" id="KW-0653">Protein transport</keyword>
<dbReference type="Pfam" id="PF02472">
    <property type="entry name" value="ExbD"/>
    <property type="match status" value="1"/>
</dbReference>
<dbReference type="Gene3D" id="3.30.420.270">
    <property type="match status" value="1"/>
</dbReference>